<organism evidence="2 3">
    <name type="scientific">Mucilaginibacter galii</name>
    <dbReference type="NCBI Taxonomy" id="2005073"/>
    <lineage>
        <taxon>Bacteria</taxon>
        <taxon>Pseudomonadati</taxon>
        <taxon>Bacteroidota</taxon>
        <taxon>Sphingobacteriia</taxon>
        <taxon>Sphingobacteriales</taxon>
        <taxon>Sphingobacteriaceae</taxon>
        <taxon>Mucilaginibacter</taxon>
    </lineage>
</organism>
<feature type="transmembrane region" description="Helical" evidence="1">
    <location>
        <begin position="400"/>
        <end position="418"/>
    </location>
</feature>
<name>A0A917JA58_9SPHI</name>
<evidence type="ECO:0008006" key="4">
    <source>
        <dbReference type="Google" id="ProtNLM"/>
    </source>
</evidence>
<comment type="caution">
    <text evidence="2">The sequence shown here is derived from an EMBL/GenBank/DDBJ whole genome shotgun (WGS) entry which is preliminary data.</text>
</comment>
<keyword evidence="1" id="KW-1133">Transmembrane helix</keyword>
<evidence type="ECO:0000256" key="1">
    <source>
        <dbReference type="SAM" id="Phobius"/>
    </source>
</evidence>
<dbReference type="RefSeq" id="WP_188416169.1">
    <property type="nucleotide sequence ID" value="NZ_BMDO01000004.1"/>
</dbReference>
<dbReference type="SUPFAM" id="SSF48452">
    <property type="entry name" value="TPR-like"/>
    <property type="match status" value="1"/>
</dbReference>
<evidence type="ECO:0000313" key="2">
    <source>
        <dbReference type="EMBL" id="GGI50747.1"/>
    </source>
</evidence>
<feature type="transmembrane region" description="Helical" evidence="1">
    <location>
        <begin position="369"/>
        <end position="388"/>
    </location>
</feature>
<evidence type="ECO:0000313" key="3">
    <source>
        <dbReference type="Proteomes" id="UP000662074"/>
    </source>
</evidence>
<dbReference type="Proteomes" id="UP000662074">
    <property type="component" value="Unassembled WGS sequence"/>
</dbReference>
<feature type="transmembrane region" description="Helical" evidence="1">
    <location>
        <begin position="7"/>
        <end position="27"/>
    </location>
</feature>
<dbReference type="InterPro" id="IPR011990">
    <property type="entry name" value="TPR-like_helical_dom_sf"/>
</dbReference>
<gene>
    <name evidence="2" type="ORF">GCM10011425_19590</name>
</gene>
<accession>A0A917JA58</accession>
<dbReference type="PROSITE" id="PS51257">
    <property type="entry name" value="PROKAR_LIPOPROTEIN"/>
    <property type="match status" value="1"/>
</dbReference>
<keyword evidence="1" id="KW-0812">Transmembrane</keyword>
<sequence length="887" mass="100932">MKTWKKLLLYFVSITGLCLVSVAIIVACSDEPDPYDYYTSFFHPDIQGKKDFGAFYFTDYQFTYGNEEPASEAAINSSEWAQYLGGKVKTTDVEKIMYHLDSAGKEGAYHFFEQDLPVADSLVRSSFLWSLKDPVHDAARKYYQFAIQAELLGQSNYNYWEPAPLDTAGLKNTANEAVQAAMAENDSFLKLRYFYQAQKLNHYAGNFAEAKNIYEQHIAKTTSSSHIKGWALALKAGEDRRLGDTVQAAYLFSKVFANYPERRLQAYRNYHYINAPFNEVIKLAHTPEEKANLYAIQGFANPEIGLDNLEEVYNNAPSSALVGVLLVREINKLEEYYLTPALNNNTDQFYSNGHLAKSERPQPTNDKKWLIWIGLVVFVAGAVVFLVGFKGQSGKPAIKIAGGLLALSGTICMVWFFTHRSNGTPQSQQLPQGSFFVALPDSLKSKYDSHIEKLRSFCTKLTSDARYKEPQIGTLANAYLCFMQNKPDDGIAALKKLDGKNLSAKLGDQKQIVNLLLLAQRIKQLKGVDEASLLPSLQWLNAKVIAGGKPRTDVYPYTPDNNNQFAITQRNFYTYVLAPAYLRQGDTARAALAMLNSGRNGMAANNLYINQDMPDFWFNFVHSPQLKQLIDWKTNRPANQFLAFLSKELNRVNTDNLYELLGTIELREHQYPEAVTAFQQIKNKKLINKAYNGQDYYSDGESNQGDPFVVDINDYPKNFAGKRYTKLTFAQKMAELWRQTQTQPQNAAAYYQMANGLYNTSTYGNSWGLIAYTWSATDVGRKLLYYYDGDYIKASKAKQYYLKAFELSEDPEIKAKCTFMAAKCEQKEHEAPSYGDNYETYDKLEKLYTKQLRQNSYFKEMKQYKSTAFYQKAVNECSYLSDFIKSK</sequence>
<reference evidence="2" key="1">
    <citation type="journal article" date="2014" name="Int. J. Syst. Evol. Microbiol.">
        <title>Complete genome sequence of Corynebacterium casei LMG S-19264T (=DSM 44701T), isolated from a smear-ripened cheese.</title>
        <authorList>
            <consortium name="US DOE Joint Genome Institute (JGI-PGF)"/>
            <person name="Walter F."/>
            <person name="Albersmeier A."/>
            <person name="Kalinowski J."/>
            <person name="Ruckert C."/>
        </authorList>
    </citation>
    <scope>NUCLEOTIDE SEQUENCE</scope>
    <source>
        <strain evidence="2">CCM 8711</strain>
    </source>
</reference>
<reference evidence="2" key="2">
    <citation type="submission" date="2020-09" db="EMBL/GenBank/DDBJ databases">
        <authorList>
            <person name="Sun Q."/>
            <person name="Sedlacek I."/>
        </authorList>
    </citation>
    <scope>NUCLEOTIDE SEQUENCE</scope>
    <source>
        <strain evidence="2">CCM 8711</strain>
    </source>
</reference>
<dbReference type="EMBL" id="BMDO01000004">
    <property type="protein sequence ID" value="GGI50747.1"/>
    <property type="molecule type" value="Genomic_DNA"/>
</dbReference>
<keyword evidence="3" id="KW-1185">Reference proteome</keyword>
<dbReference type="AlphaFoldDB" id="A0A917JA58"/>
<protein>
    <recommendedName>
        <fullName evidence="4">Tetratricopeptide repeat protein</fullName>
    </recommendedName>
</protein>
<keyword evidence="1" id="KW-0472">Membrane</keyword>
<proteinExistence type="predicted"/>